<reference evidence="2 3" key="1">
    <citation type="journal article" date="2016" name="Int. J. Syst. Evol. Microbiol.">
        <title>Descriptions of Anaerotaenia torta gen. nov., sp. nov. and Anaerocolumna cellulosilytica gen. nov., sp. nov. isolated from a methanogenic reactor of cattle waste.</title>
        <authorList>
            <person name="Uek A."/>
            <person name="Ohtaki Y."/>
            <person name="Kaku N."/>
            <person name="Ueki K."/>
        </authorList>
    </citation>
    <scope>NUCLEOTIDE SEQUENCE [LARGE SCALE GENOMIC DNA]</scope>
    <source>
        <strain evidence="2 3">SN021</strain>
    </source>
</reference>
<dbReference type="AlphaFoldDB" id="A0A6S6QZ98"/>
<dbReference type="Pfam" id="PF20155">
    <property type="entry name" value="TMP_3"/>
    <property type="match status" value="1"/>
</dbReference>
<accession>A0A6S6QZ98</accession>
<dbReference type="KEGG" id="acel:acsn021_01610"/>
<evidence type="ECO:0000313" key="3">
    <source>
        <dbReference type="Proteomes" id="UP000515561"/>
    </source>
</evidence>
<name>A0A6S6QZ98_9FIRM</name>
<sequence length="723" mass="77610">MANINAMIVTINMYNSSLDKMMLKTEKVINKLAESGQKIGMAAEKILKAGSAIDKASTKMIKASQASEMFVAKMLELNKAAEAAAGGINEVEKKLDETSSSAKAADDKLAKFNNKVNDTEKKTKKAKVNLDGMFKSLKKVISIENGMKIYDDYTKVSTKLNQVNDGNQKPGELQDKVFAAAGRSRSSFADMSDFITKLENGTDVFGSNDETIAFTELVQRSFVASGTTSKDSKTSIDSLIEKMSTGGMKGDDLNKLSQTAPLIMQAVSQYTGVSGADLKKLADEGQITADVMKNAIFSMSGDINTAFAEAPMTFSDIFTRIKDGGLQAFTSIIEKVQEFISNPQFQQFVNALIVGFDILANVIGTVIDGVINGWSIIGPILATIGATYLVSIITGLWATIPPLIGQALAWISASLPILLIIGLIVAVISIVDALGISWESVFKFMGGVIGEFIANVQNVFIYIWNFIAEFINFFGNAFRNTIIEVKMLFNDLAISALGAIENLLQSIQDLINKIPGVTIDITSGISNFKDKFIRNNADLEASLGEKEYAKVLDLVDTEEAKKKGENTALGLYNGMESGINSLADMLGGNGENNSDPFHEYTKYTPPSMDGKENPLDPSGTGLAIPIEGTGNPIAIEGGGGIPIPVKGSGTGGTVEVEMPDEDLDYLREIAERDYIANIASNSLAPNISVQFGDVHETADADKVAGRIKQILQEEIAMVSEGVY</sequence>
<dbReference type="SUPFAM" id="SSF58104">
    <property type="entry name" value="Methyl-accepting chemotaxis protein (MCP) signaling domain"/>
    <property type="match status" value="1"/>
</dbReference>
<dbReference type="Proteomes" id="UP000515561">
    <property type="component" value="Chromosome"/>
</dbReference>
<feature type="domain" description="Tape measure protein N-terminal" evidence="1">
    <location>
        <begin position="147"/>
        <end position="329"/>
    </location>
</feature>
<organism evidence="2 3">
    <name type="scientific">Anaerocolumna cellulosilytica</name>
    <dbReference type="NCBI Taxonomy" id="433286"/>
    <lineage>
        <taxon>Bacteria</taxon>
        <taxon>Bacillati</taxon>
        <taxon>Bacillota</taxon>
        <taxon>Clostridia</taxon>
        <taxon>Lachnospirales</taxon>
        <taxon>Lachnospiraceae</taxon>
        <taxon>Anaerocolumna</taxon>
    </lineage>
</organism>
<dbReference type="EMBL" id="AP023367">
    <property type="protein sequence ID" value="BCJ92592.1"/>
    <property type="molecule type" value="Genomic_DNA"/>
</dbReference>
<dbReference type="InterPro" id="IPR013491">
    <property type="entry name" value="Tape_meas_N"/>
</dbReference>
<dbReference type="RefSeq" id="WP_184095714.1">
    <property type="nucleotide sequence ID" value="NZ_AP023367.1"/>
</dbReference>
<evidence type="ECO:0000313" key="2">
    <source>
        <dbReference type="EMBL" id="BCJ92592.1"/>
    </source>
</evidence>
<dbReference type="NCBIfam" id="TIGR02675">
    <property type="entry name" value="tape_meas_nterm"/>
    <property type="match status" value="1"/>
</dbReference>
<evidence type="ECO:0000259" key="1">
    <source>
        <dbReference type="Pfam" id="PF20155"/>
    </source>
</evidence>
<gene>
    <name evidence="2" type="ORF">acsn021_01610</name>
</gene>
<protein>
    <recommendedName>
        <fullName evidence="1">Tape measure protein N-terminal domain-containing protein</fullName>
    </recommendedName>
</protein>
<keyword evidence="3" id="KW-1185">Reference proteome</keyword>
<proteinExistence type="predicted"/>